<evidence type="ECO:0000256" key="2">
    <source>
        <dbReference type="ARBA" id="ARBA00005787"/>
    </source>
</evidence>
<name>A0A835CUX4_APHGI</name>
<comment type="subcellular location">
    <subcellularLocation>
        <location evidence="1">Membrane</location>
        <topology evidence="1">Multi-pass membrane protein</topology>
    </subcellularLocation>
</comment>
<keyword evidence="8" id="KW-1185">Reference proteome</keyword>
<protein>
    <submittedName>
        <fullName evidence="7">Uncharacterized protein</fullName>
    </submittedName>
</protein>
<dbReference type="PANTHER" id="PTHR31548">
    <property type="entry name" value="CLARIN"/>
    <property type="match status" value="1"/>
</dbReference>
<dbReference type="AlphaFoldDB" id="A0A835CUX4"/>
<accession>A0A835CUX4</accession>
<proteinExistence type="inferred from homology"/>
<keyword evidence="3 6" id="KW-0812">Transmembrane</keyword>
<feature type="transmembrane region" description="Helical" evidence="6">
    <location>
        <begin position="232"/>
        <end position="253"/>
    </location>
</feature>
<reference evidence="7 8" key="1">
    <citation type="submission" date="2020-08" db="EMBL/GenBank/DDBJ databases">
        <title>Aphidius gifuensis genome sequencing and assembly.</title>
        <authorList>
            <person name="Du Z."/>
        </authorList>
    </citation>
    <scope>NUCLEOTIDE SEQUENCE [LARGE SCALE GENOMIC DNA]</scope>
    <source>
        <strain evidence="7">YNYX2018</strain>
        <tissue evidence="7">Adults</tissue>
    </source>
</reference>
<evidence type="ECO:0000256" key="5">
    <source>
        <dbReference type="ARBA" id="ARBA00023136"/>
    </source>
</evidence>
<organism evidence="7 8">
    <name type="scientific">Aphidius gifuensis</name>
    <name type="common">Parasitoid wasp</name>
    <dbReference type="NCBI Taxonomy" id="684658"/>
    <lineage>
        <taxon>Eukaryota</taxon>
        <taxon>Metazoa</taxon>
        <taxon>Ecdysozoa</taxon>
        <taxon>Arthropoda</taxon>
        <taxon>Hexapoda</taxon>
        <taxon>Insecta</taxon>
        <taxon>Pterygota</taxon>
        <taxon>Neoptera</taxon>
        <taxon>Endopterygota</taxon>
        <taxon>Hymenoptera</taxon>
        <taxon>Apocrita</taxon>
        <taxon>Ichneumonoidea</taxon>
        <taxon>Braconidae</taxon>
        <taxon>Aphidiinae</taxon>
        <taxon>Aphidius</taxon>
    </lineage>
</organism>
<dbReference type="GO" id="GO:0016020">
    <property type="term" value="C:membrane"/>
    <property type="evidence" value="ECO:0007669"/>
    <property type="project" value="UniProtKB-SubCell"/>
</dbReference>
<gene>
    <name evidence="7" type="ORF">HCN44_004245</name>
</gene>
<comment type="similarity">
    <text evidence="2">Belongs to the clarin family.</text>
</comment>
<evidence type="ECO:0000256" key="6">
    <source>
        <dbReference type="SAM" id="Phobius"/>
    </source>
</evidence>
<feature type="transmembrane region" description="Helical" evidence="6">
    <location>
        <begin position="144"/>
        <end position="172"/>
    </location>
</feature>
<evidence type="ECO:0000313" key="8">
    <source>
        <dbReference type="Proteomes" id="UP000639338"/>
    </source>
</evidence>
<sequence>MFTKRKYGEFIEICAFISLVSLTMTGVSLLTQDWINGSASVVDSTNDVQDSTINYGLWGGTLIRKITLSPREYNIYITCLYSENKCAWSCRDSSETRIMEIENLINGQKPLFDCQPILSTKNIKLSTIKTTSDTNTGQFLNAGIYLSSLIFIITSFILYFICFILAIVNCVICPTQWYLNTRGIVYLTIGALIVHAIALILFGFFYDFWIVENIGIFDTIVGEYKSIAHLGYSYWIFMFTCMFHTLIIILLRIMDNRLRGDRAETVIVVAQINDPTTVLY</sequence>
<dbReference type="OrthoDB" id="6432214at2759"/>
<dbReference type="PANTHER" id="PTHR31548:SF6">
    <property type="entry name" value="AGAP002756-PA"/>
    <property type="match status" value="1"/>
</dbReference>
<keyword evidence="5 6" id="KW-0472">Membrane</keyword>
<dbReference type="Proteomes" id="UP000639338">
    <property type="component" value="Unassembled WGS sequence"/>
</dbReference>
<dbReference type="EMBL" id="JACMRX010000002">
    <property type="protein sequence ID" value="KAF7994773.1"/>
    <property type="molecule type" value="Genomic_DNA"/>
</dbReference>
<evidence type="ECO:0000256" key="3">
    <source>
        <dbReference type="ARBA" id="ARBA00022692"/>
    </source>
</evidence>
<evidence type="ECO:0000256" key="1">
    <source>
        <dbReference type="ARBA" id="ARBA00004141"/>
    </source>
</evidence>
<dbReference type="GO" id="GO:0007605">
    <property type="term" value="P:sensory perception of sound"/>
    <property type="evidence" value="ECO:0007669"/>
    <property type="project" value="UniProtKB-ARBA"/>
</dbReference>
<comment type="caution">
    <text evidence="7">The sequence shown here is derived from an EMBL/GenBank/DDBJ whole genome shotgun (WGS) entry which is preliminary data.</text>
</comment>
<keyword evidence="4 6" id="KW-1133">Transmembrane helix</keyword>
<evidence type="ECO:0000256" key="4">
    <source>
        <dbReference type="ARBA" id="ARBA00022989"/>
    </source>
</evidence>
<dbReference type="InterPro" id="IPR026748">
    <property type="entry name" value="Clarin"/>
</dbReference>
<feature type="transmembrane region" description="Helical" evidence="6">
    <location>
        <begin position="7"/>
        <end position="30"/>
    </location>
</feature>
<feature type="transmembrane region" description="Helical" evidence="6">
    <location>
        <begin position="184"/>
        <end position="206"/>
    </location>
</feature>
<evidence type="ECO:0000313" key="7">
    <source>
        <dbReference type="EMBL" id="KAF7994773.1"/>
    </source>
</evidence>